<feature type="compositionally biased region" description="Basic and acidic residues" evidence="1">
    <location>
        <begin position="28"/>
        <end position="43"/>
    </location>
</feature>
<feature type="compositionally biased region" description="Low complexity" evidence="1">
    <location>
        <begin position="1"/>
        <end position="25"/>
    </location>
</feature>
<dbReference type="VEuPathDB" id="FungiDB:Z520_03578"/>
<dbReference type="AlphaFoldDB" id="A0A0D2IV33"/>
<reference evidence="2 3" key="1">
    <citation type="submission" date="2015-01" db="EMBL/GenBank/DDBJ databases">
        <title>The Genome Sequence of Fonsecaea multimorphosa CBS 102226.</title>
        <authorList>
            <consortium name="The Broad Institute Genomics Platform"/>
            <person name="Cuomo C."/>
            <person name="de Hoog S."/>
            <person name="Gorbushina A."/>
            <person name="Stielow B."/>
            <person name="Teixiera M."/>
            <person name="Abouelleil A."/>
            <person name="Chapman S.B."/>
            <person name="Priest M."/>
            <person name="Young S.K."/>
            <person name="Wortman J."/>
            <person name="Nusbaum C."/>
            <person name="Birren B."/>
        </authorList>
    </citation>
    <scope>NUCLEOTIDE SEQUENCE [LARGE SCALE GENOMIC DNA]</scope>
    <source>
        <strain evidence="2 3">CBS 102226</strain>
    </source>
</reference>
<name>A0A0D2IV33_9EURO</name>
<dbReference type="GeneID" id="27709324"/>
<evidence type="ECO:0000313" key="3">
    <source>
        <dbReference type="Proteomes" id="UP000053411"/>
    </source>
</evidence>
<dbReference type="Proteomes" id="UP000053411">
    <property type="component" value="Unassembled WGS sequence"/>
</dbReference>
<organism evidence="2 3">
    <name type="scientific">Fonsecaea multimorphosa CBS 102226</name>
    <dbReference type="NCBI Taxonomy" id="1442371"/>
    <lineage>
        <taxon>Eukaryota</taxon>
        <taxon>Fungi</taxon>
        <taxon>Dikarya</taxon>
        <taxon>Ascomycota</taxon>
        <taxon>Pezizomycotina</taxon>
        <taxon>Eurotiomycetes</taxon>
        <taxon>Chaetothyriomycetidae</taxon>
        <taxon>Chaetothyriales</taxon>
        <taxon>Herpotrichiellaceae</taxon>
        <taxon>Fonsecaea</taxon>
    </lineage>
</organism>
<dbReference type="EMBL" id="KN848066">
    <property type="protein sequence ID" value="KIY00912.1"/>
    <property type="molecule type" value="Genomic_DNA"/>
</dbReference>
<feature type="region of interest" description="Disordered" evidence="1">
    <location>
        <begin position="1"/>
        <end position="78"/>
    </location>
</feature>
<gene>
    <name evidence="2" type="ORF">Z520_03578</name>
</gene>
<keyword evidence="3" id="KW-1185">Reference proteome</keyword>
<dbReference type="OrthoDB" id="4152801at2759"/>
<sequence>MNPVNSESSSAPRRSSSVSSLPEPLQDLIDKAEKERELYEDPWNRIPGPQDSKQVNQPKKSSKEQGNKRSILKKPHLPASLQRLVDKAEVEREVYEDPWSVRIPRALGWGKYSKNQETKKPVTKA</sequence>
<proteinExistence type="predicted"/>
<dbReference type="RefSeq" id="XP_016635034.1">
    <property type="nucleotide sequence ID" value="XM_016774088.1"/>
</dbReference>
<accession>A0A0D2IV33</accession>
<evidence type="ECO:0000313" key="2">
    <source>
        <dbReference type="EMBL" id="KIY00912.1"/>
    </source>
</evidence>
<protein>
    <submittedName>
        <fullName evidence="2">Uncharacterized protein</fullName>
    </submittedName>
</protein>
<evidence type="ECO:0000256" key="1">
    <source>
        <dbReference type="SAM" id="MobiDB-lite"/>
    </source>
</evidence>